<name>A0A0J9S4S3_PLAVI</name>
<sequence>MKNKNKLKRCLDYLRNNRERIAKDHASLLPCSKESVLLTYLKELRLQLAAKYDAHFCEFFIDEYGERRNICSSIIQVFFPFDKGNNYKEICTLIRSYFTFEVVLKKKIKTLLLPNVALVFDWKAVSFGGVLPGSTRHEENRRLRGLVHNSGVLPQK</sequence>
<evidence type="ECO:0000313" key="1">
    <source>
        <dbReference type="EMBL" id="KMZ77711.1"/>
    </source>
</evidence>
<accession>A0A0J9S4S3</accession>
<dbReference type="OrthoDB" id="10262874at2759"/>
<reference evidence="1 2" key="1">
    <citation type="submission" date="2011-08" db="EMBL/GenBank/DDBJ databases">
        <title>The Genome Sequence of Plasmodium vivax India VII.</title>
        <authorList>
            <consortium name="The Broad Institute Genome Sequencing Platform"/>
            <consortium name="The Broad Institute Genome Sequencing Center for Infectious Disease"/>
            <person name="Neafsey D."/>
            <person name="Carlton J."/>
            <person name="Barnwell J."/>
            <person name="Collins W."/>
            <person name="Escalante A."/>
            <person name="Mullikin J."/>
            <person name="Saul A."/>
            <person name="Guigo R."/>
            <person name="Camara F."/>
            <person name="Young S.K."/>
            <person name="Zeng Q."/>
            <person name="Gargeya S."/>
            <person name="Fitzgerald M."/>
            <person name="Haas B."/>
            <person name="Abouelleil A."/>
            <person name="Alvarado L."/>
            <person name="Arachchi H.M."/>
            <person name="Berlin A."/>
            <person name="Brown A."/>
            <person name="Chapman S.B."/>
            <person name="Chen Z."/>
            <person name="Dunbar C."/>
            <person name="Freedman E."/>
            <person name="Gearin G."/>
            <person name="Gellesch M."/>
            <person name="Goldberg J."/>
            <person name="Griggs A."/>
            <person name="Gujja S."/>
            <person name="Heiman D."/>
            <person name="Howarth C."/>
            <person name="Larson L."/>
            <person name="Lui A."/>
            <person name="MacDonald P.J.P."/>
            <person name="Montmayeur A."/>
            <person name="Murphy C."/>
            <person name="Neiman D."/>
            <person name="Pearson M."/>
            <person name="Priest M."/>
            <person name="Roberts A."/>
            <person name="Saif S."/>
            <person name="Shea T."/>
            <person name="Shenoy N."/>
            <person name="Sisk P."/>
            <person name="Stolte C."/>
            <person name="Sykes S."/>
            <person name="Wortman J."/>
            <person name="Nusbaum C."/>
            <person name="Birren B."/>
        </authorList>
    </citation>
    <scope>NUCLEOTIDE SEQUENCE [LARGE SCALE GENOMIC DNA]</scope>
    <source>
        <strain evidence="1 2">India VII</strain>
    </source>
</reference>
<dbReference type="EMBL" id="KQ234386">
    <property type="protein sequence ID" value="KMZ77711.1"/>
    <property type="molecule type" value="Genomic_DNA"/>
</dbReference>
<protein>
    <submittedName>
        <fullName evidence="1">Uncharacterized protein</fullName>
    </submittedName>
</protein>
<gene>
    <name evidence="1" type="ORF">PVIIG_03943</name>
</gene>
<organism evidence="1 2">
    <name type="scientific">Plasmodium vivax India VII</name>
    <dbReference type="NCBI Taxonomy" id="1077284"/>
    <lineage>
        <taxon>Eukaryota</taxon>
        <taxon>Sar</taxon>
        <taxon>Alveolata</taxon>
        <taxon>Apicomplexa</taxon>
        <taxon>Aconoidasida</taxon>
        <taxon>Haemosporida</taxon>
        <taxon>Plasmodiidae</taxon>
        <taxon>Plasmodium</taxon>
        <taxon>Plasmodium (Plasmodium)</taxon>
    </lineage>
</organism>
<evidence type="ECO:0000313" key="2">
    <source>
        <dbReference type="Proteomes" id="UP000053562"/>
    </source>
</evidence>
<proteinExistence type="predicted"/>
<dbReference type="Proteomes" id="UP000053562">
    <property type="component" value="Unassembled WGS sequence"/>
</dbReference>
<dbReference type="AlphaFoldDB" id="A0A0J9S4S3"/>